<evidence type="ECO:0000313" key="2">
    <source>
        <dbReference type="Proteomes" id="UP000540929"/>
    </source>
</evidence>
<reference evidence="1 2" key="1">
    <citation type="submission" date="2020-07" db="EMBL/GenBank/DDBJ databases">
        <title>Exploring microbial biodiversity for novel pathways involved in the catabolism of aromatic compounds derived from lignin.</title>
        <authorList>
            <person name="Elkins J."/>
        </authorList>
    </citation>
    <scope>NUCLEOTIDE SEQUENCE [LARGE SCALE GENOMIC DNA]</scope>
    <source>
        <strain evidence="1 2">H2C3C</strain>
    </source>
</reference>
<sequence>MKPAGRNQRIVNIVRSQAAARLIQPYLPSGSAPEYALNVLDRADRHSGY</sequence>
<evidence type="ECO:0000313" key="1">
    <source>
        <dbReference type="EMBL" id="NYH25077.1"/>
    </source>
</evidence>
<dbReference type="RefSeq" id="WP_184000884.1">
    <property type="nucleotide sequence ID" value="NZ_JACCAS010000002.1"/>
</dbReference>
<organism evidence="1 2">
    <name type="scientific">Paraburkholderia bryophila</name>
    <dbReference type="NCBI Taxonomy" id="420952"/>
    <lineage>
        <taxon>Bacteria</taxon>
        <taxon>Pseudomonadati</taxon>
        <taxon>Pseudomonadota</taxon>
        <taxon>Betaproteobacteria</taxon>
        <taxon>Burkholderiales</taxon>
        <taxon>Burkholderiaceae</taxon>
        <taxon>Paraburkholderia</taxon>
    </lineage>
</organism>
<proteinExistence type="predicted"/>
<protein>
    <submittedName>
        <fullName evidence="1">Uncharacterized protein</fullName>
    </submittedName>
</protein>
<accession>A0A7Y9WQ90</accession>
<comment type="caution">
    <text evidence="1">The sequence shown here is derived from an EMBL/GenBank/DDBJ whole genome shotgun (WGS) entry which is preliminary data.</text>
</comment>
<dbReference type="Proteomes" id="UP000540929">
    <property type="component" value="Unassembled WGS sequence"/>
</dbReference>
<gene>
    <name evidence="1" type="ORF">GGD40_004648</name>
</gene>
<dbReference type="EMBL" id="JACCAS010000002">
    <property type="protein sequence ID" value="NYH25077.1"/>
    <property type="molecule type" value="Genomic_DNA"/>
</dbReference>
<keyword evidence="2" id="KW-1185">Reference proteome</keyword>
<dbReference type="AlphaFoldDB" id="A0A7Y9WQ90"/>
<name>A0A7Y9WQ90_9BURK</name>